<dbReference type="EMBL" id="CP012040">
    <property type="protein sequence ID" value="AKP52302.1"/>
    <property type="molecule type" value="Genomic_DNA"/>
</dbReference>
<evidence type="ECO:0000256" key="2">
    <source>
        <dbReference type="ARBA" id="ARBA00022475"/>
    </source>
</evidence>
<protein>
    <submittedName>
        <fullName evidence="7">Membrane protein</fullName>
    </submittedName>
</protein>
<dbReference type="PANTHER" id="PTHR40277">
    <property type="entry name" value="BLL5419 PROTEIN"/>
    <property type="match status" value="1"/>
</dbReference>
<feature type="transmembrane region" description="Helical" evidence="6">
    <location>
        <begin position="187"/>
        <end position="204"/>
    </location>
</feature>
<evidence type="ECO:0000256" key="4">
    <source>
        <dbReference type="ARBA" id="ARBA00022989"/>
    </source>
</evidence>
<evidence type="ECO:0000313" key="8">
    <source>
        <dbReference type="Proteomes" id="UP000036520"/>
    </source>
</evidence>
<evidence type="ECO:0000256" key="1">
    <source>
        <dbReference type="ARBA" id="ARBA00004651"/>
    </source>
</evidence>
<evidence type="ECO:0000256" key="5">
    <source>
        <dbReference type="ARBA" id="ARBA00023136"/>
    </source>
</evidence>
<organism evidence="7 8">
    <name type="scientific">Cyclobacterium amurskyense</name>
    <dbReference type="NCBI Taxonomy" id="320787"/>
    <lineage>
        <taxon>Bacteria</taxon>
        <taxon>Pseudomonadati</taxon>
        <taxon>Bacteroidota</taxon>
        <taxon>Cytophagia</taxon>
        <taxon>Cytophagales</taxon>
        <taxon>Cyclobacteriaceae</taxon>
        <taxon>Cyclobacterium</taxon>
    </lineage>
</organism>
<dbReference type="Proteomes" id="UP000036520">
    <property type="component" value="Chromosome"/>
</dbReference>
<dbReference type="OrthoDB" id="1123508at2"/>
<reference evidence="7 8" key="1">
    <citation type="submission" date="2015-07" db="EMBL/GenBank/DDBJ databases">
        <authorList>
            <person name="Kim K.M."/>
        </authorList>
    </citation>
    <scope>NUCLEOTIDE SEQUENCE [LARGE SCALE GENOMIC DNA]</scope>
    <source>
        <strain evidence="7 8">KCTC 12363</strain>
    </source>
</reference>
<dbReference type="RefSeq" id="WP_048642538.1">
    <property type="nucleotide sequence ID" value="NZ_CP012040.1"/>
</dbReference>
<feature type="transmembrane region" description="Helical" evidence="6">
    <location>
        <begin position="127"/>
        <end position="146"/>
    </location>
</feature>
<sequence>MIKKRLKFFLKIFLTGLALYLVFNKIDTKTTWKVIQSSNPGWLFLAWVLFVISKFFSAIRLNIYFKDIGLQLPEMKNVKLYAIGMFYNLFLPGGIGGDGYKVYLLNKIHKIPVKQLLSAVLLDRGNGLAVLLWLMFCLMLILNLPWDFPVSMFWLGILGLVAIPPGFYLVMLLFFKQFMRTIPSSTGFSFLNQGLQLCSAYFILMSLGVQQQVIPYLFVFLVSSTVSVLPLTIGGVGARELVFVLAHEYVGIDQNVAVAFSLLFFLISMLTSLSGVFVKYKG</sequence>
<evidence type="ECO:0000313" key="7">
    <source>
        <dbReference type="EMBL" id="AKP52302.1"/>
    </source>
</evidence>
<keyword evidence="2" id="KW-1003">Cell membrane</keyword>
<feature type="transmembrane region" description="Helical" evidence="6">
    <location>
        <begin position="216"/>
        <end position="236"/>
    </location>
</feature>
<dbReference type="AlphaFoldDB" id="A0A0H4PV99"/>
<evidence type="ECO:0000256" key="6">
    <source>
        <dbReference type="SAM" id="Phobius"/>
    </source>
</evidence>
<keyword evidence="8" id="KW-1185">Reference proteome</keyword>
<dbReference type="NCBIfam" id="TIGR00374">
    <property type="entry name" value="flippase-like domain"/>
    <property type="match status" value="2"/>
</dbReference>
<dbReference type="GO" id="GO:0005886">
    <property type="term" value="C:plasma membrane"/>
    <property type="evidence" value="ECO:0007669"/>
    <property type="project" value="UniProtKB-SubCell"/>
</dbReference>
<dbReference type="PANTHER" id="PTHR40277:SF1">
    <property type="entry name" value="BLL5419 PROTEIN"/>
    <property type="match status" value="1"/>
</dbReference>
<keyword evidence="5 6" id="KW-0472">Membrane</keyword>
<proteinExistence type="predicted"/>
<evidence type="ECO:0000256" key="3">
    <source>
        <dbReference type="ARBA" id="ARBA00022692"/>
    </source>
</evidence>
<dbReference type="InterPro" id="IPR022791">
    <property type="entry name" value="L-PG_synthase/AglD"/>
</dbReference>
<feature type="transmembrane region" description="Helical" evidence="6">
    <location>
        <begin position="153"/>
        <end position="175"/>
    </location>
</feature>
<feature type="transmembrane region" description="Helical" evidence="6">
    <location>
        <begin position="256"/>
        <end position="278"/>
    </location>
</feature>
<dbReference type="PATRIC" id="fig|320787.5.peg.3166"/>
<accession>A0A0H4PV99</accession>
<gene>
    <name evidence="7" type="ORF">CA2015_2895</name>
</gene>
<feature type="transmembrane region" description="Helical" evidence="6">
    <location>
        <begin position="40"/>
        <end position="59"/>
    </location>
</feature>
<dbReference type="KEGG" id="camu:CA2015_2895"/>
<dbReference type="Pfam" id="PF03706">
    <property type="entry name" value="LPG_synthase_TM"/>
    <property type="match status" value="2"/>
</dbReference>
<feature type="transmembrane region" description="Helical" evidence="6">
    <location>
        <begin position="80"/>
        <end position="97"/>
    </location>
</feature>
<keyword evidence="3 6" id="KW-0812">Transmembrane</keyword>
<comment type="subcellular location">
    <subcellularLocation>
        <location evidence="1">Cell membrane</location>
        <topology evidence="1">Multi-pass membrane protein</topology>
    </subcellularLocation>
</comment>
<name>A0A0H4PV99_9BACT</name>
<dbReference type="STRING" id="320787.CA2015_2895"/>
<keyword evidence="4 6" id="KW-1133">Transmembrane helix</keyword>